<evidence type="ECO:0000313" key="2">
    <source>
        <dbReference type="Proteomes" id="UP000015105"/>
    </source>
</evidence>
<dbReference type="Gramene" id="AET2Gv20200200.7">
    <property type="protein sequence ID" value="AET2Gv20200200.7"/>
    <property type="gene ID" value="AET2Gv20200200"/>
</dbReference>
<keyword evidence="2" id="KW-1185">Reference proteome</keyword>
<proteinExistence type="predicted"/>
<name>A0A453AMV2_AEGTS</name>
<organism evidence="1 2">
    <name type="scientific">Aegilops tauschii subsp. strangulata</name>
    <name type="common">Goatgrass</name>
    <dbReference type="NCBI Taxonomy" id="200361"/>
    <lineage>
        <taxon>Eukaryota</taxon>
        <taxon>Viridiplantae</taxon>
        <taxon>Streptophyta</taxon>
        <taxon>Embryophyta</taxon>
        <taxon>Tracheophyta</taxon>
        <taxon>Spermatophyta</taxon>
        <taxon>Magnoliopsida</taxon>
        <taxon>Liliopsida</taxon>
        <taxon>Poales</taxon>
        <taxon>Poaceae</taxon>
        <taxon>BOP clade</taxon>
        <taxon>Pooideae</taxon>
        <taxon>Triticodae</taxon>
        <taxon>Triticeae</taxon>
        <taxon>Triticinae</taxon>
        <taxon>Aegilops</taxon>
    </lineage>
</organism>
<sequence>MCLLYSLISTGGPQLYRGRTQLVAHFGLVEHLGIQCFSVCADWSTGTPSPDVSSISSSSSY</sequence>
<protein>
    <submittedName>
        <fullName evidence="1">Uncharacterized protein</fullName>
    </submittedName>
</protein>
<evidence type="ECO:0000313" key="1">
    <source>
        <dbReference type="EnsemblPlants" id="AET2Gv20200200.7"/>
    </source>
</evidence>
<dbReference type="EnsemblPlants" id="AET2Gv20200200.7">
    <property type="protein sequence ID" value="AET2Gv20200200.7"/>
    <property type="gene ID" value="AET2Gv20200200"/>
</dbReference>
<reference evidence="1" key="3">
    <citation type="journal article" date="2017" name="Nature">
        <title>Genome sequence of the progenitor of the wheat D genome Aegilops tauschii.</title>
        <authorList>
            <person name="Luo M.C."/>
            <person name="Gu Y.Q."/>
            <person name="Puiu D."/>
            <person name="Wang H."/>
            <person name="Twardziok S.O."/>
            <person name="Deal K.R."/>
            <person name="Huo N."/>
            <person name="Zhu T."/>
            <person name="Wang L."/>
            <person name="Wang Y."/>
            <person name="McGuire P.E."/>
            <person name="Liu S."/>
            <person name="Long H."/>
            <person name="Ramasamy R.K."/>
            <person name="Rodriguez J.C."/>
            <person name="Van S.L."/>
            <person name="Yuan L."/>
            <person name="Wang Z."/>
            <person name="Xia Z."/>
            <person name="Xiao L."/>
            <person name="Anderson O.D."/>
            <person name="Ouyang S."/>
            <person name="Liang Y."/>
            <person name="Zimin A.V."/>
            <person name="Pertea G."/>
            <person name="Qi P."/>
            <person name="Bennetzen J.L."/>
            <person name="Dai X."/>
            <person name="Dawson M.W."/>
            <person name="Muller H.G."/>
            <person name="Kugler K."/>
            <person name="Rivarola-Duarte L."/>
            <person name="Spannagl M."/>
            <person name="Mayer K.F.X."/>
            <person name="Lu F.H."/>
            <person name="Bevan M.W."/>
            <person name="Leroy P."/>
            <person name="Li P."/>
            <person name="You F.M."/>
            <person name="Sun Q."/>
            <person name="Liu Z."/>
            <person name="Lyons E."/>
            <person name="Wicker T."/>
            <person name="Salzberg S.L."/>
            <person name="Devos K.M."/>
            <person name="Dvorak J."/>
        </authorList>
    </citation>
    <scope>NUCLEOTIDE SEQUENCE [LARGE SCALE GENOMIC DNA]</scope>
    <source>
        <strain evidence="1">cv. AL8/78</strain>
    </source>
</reference>
<dbReference type="Proteomes" id="UP000015105">
    <property type="component" value="Chromosome 2D"/>
</dbReference>
<accession>A0A453AMV2</accession>
<dbReference type="AlphaFoldDB" id="A0A453AMV2"/>
<reference evidence="2" key="1">
    <citation type="journal article" date="2014" name="Science">
        <title>Ancient hybridizations among the ancestral genomes of bread wheat.</title>
        <authorList>
            <consortium name="International Wheat Genome Sequencing Consortium,"/>
            <person name="Marcussen T."/>
            <person name="Sandve S.R."/>
            <person name="Heier L."/>
            <person name="Spannagl M."/>
            <person name="Pfeifer M."/>
            <person name="Jakobsen K.S."/>
            <person name="Wulff B.B."/>
            <person name="Steuernagel B."/>
            <person name="Mayer K.F."/>
            <person name="Olsen O.A."/>
        </authorList>
    </citation>
    <scope>NUCLEOTIDE SEQUENCE [LARGE SCALE GENOMIC DNA]</scope>
    <source>
        <strain evidence="2">cv. AL8/78</strain>
    </source>
</reference>
<reference evidence="1" key="4">
    <citation type="submission" date="2019-03" db="UniProtKB">
        <authorList>
            <consortium name="EnsemblPlants"/>
        </authorList>
    </citation>
    <scope>IDENTIFICATION</scope>
</reference>
<reference evidence="1" key="5">
    <citation type="journal article" date="2021" name="G3 (Bethesda)">
        <title>Aegilops tauschii genome assembly Aet v5.0 features greater sequence contiguity and improved annotation.</title>
        <authorList>
            <person name="Wang L."/>
            <person name="Zhu T."/>
            <person name="Rodriguez J.C."/>
            <person name="Deal K.R."/>
            <person name="Dubcovsky J."/>
            <person name="McGuire P.E."/>
            <person name="Lux T."/>
            <person name="Spannagl M."/>
            <person name="Mayer K.F.X."/>
            <person name="Baldrich P."/>
            <person name="Meyers B.C."/>
            <person name="Huo N."/>
            <person name="Gu Y.Q."/>
            <person name="Zhou H."/>
            <person name="Devos K.M."/>
            <person name="Bennetzen J.L."/>
            <person name="Unver T."/>
            <person name="Budak H."/>
            <person name="Gulick P.J."/>
            <person name="Galiba G."/>
            <person name="Kalapos B."/>
            <person name="Nelson D.R."/>
            <person name="Li P."/>
            <person name="You F.M."/>
            <person name="Luo M.C."/>
            <person name="Dvorak J."/>
        </authorList>
    </citation>
    <scope>NUCLEOTIDE SEQUENCE [LARGE SCALE GENOMIC DNA]</scope>
    <source>
        <strain evidence="1">cv. AL8/78</strain>
    </source>
</reference>
<reference evidence="2" key="2">
    <citation type="journal article" date="2017" name="Nat. Plants">
        <title>The Aegilops tauschii genome reveals multiple impacts of transposons.</title>
        <authorList>
            <person name="Zhao G."/>
            <person name="Zou C."/>
            <person name="Li K."/>
            <person name="Wang K."/>
            <person name="Li T."/>
            <person name="Gao L."/>
            <person name="Zhang X."/>
            <person name="Wang H."/>
            <person name="Yang Z."/>
            <person name="Liu X."/>
            <person name="Jiang W."/>
            <person name="Mao L."/>
            <person name="Kong X."/>
            <person name="Jiao Y."/>
            <person name="Jia J."/>
        </authorList>
    </citation>
    <scope>NUCLEOTIDE SEQUENCE [LARGE SCALE GENOMIC DNA]</scope>
    <source>
        <strain evidence="2">cv. AL8/78</strain>
    </source>
</reference>